<feature type="domain" description="RNase H type-2" evidence="17">
    <location>
        <begin position="25"/>
        <end position="215"/>
    </location>
</feature>
<evidence type="ECO:0000259" key="17">
    <source>
        <dbReference type="PROSITE" id="PS51975"/>
    </source>
</evidence>
<evidence type="ECO:0000256" key="4">
    <source>
        <dbReference type="ARBA" id="ARBA00004496"/>
    </source>
</evidence>
<proteinExistence type="inferred from homology"/>
<keyword evidence="12 14" id="KW-0378">Hydrolase</keyword>
<dbReference type="CDD" id="cd07182">
    <property type="entry name" value="RNase_HII_bacteria_HII_like"/>
    <property type="match status" value="1"/>
</dbReference>
<evidence type="ECO:0000256" key="15">
    <source>
        <dbReference type="PROSITE-ProRule" id="PRU01319"/>
    </source>
</evidence>
<evidence type="ECO:0000256" key="3">
    <source>
        <dbReference type="ARBA" id="ARBA00004065"/>
    </source>
</evidence>
<feature type="binding site" evidence="14 15">
    <location>
        <position position="123"/>
    </location>
    <ligand>
        <name>a divalent metal cation</name>
        <dbReference type="ChEBI" id="CHEBI:60240"/>
    </ligand>
</feature>
<dbReference type="NCBIfam" id="NF000595">
    <property type="entry name" value="PRK00015.1-3"/>
    <property type="match status" value="1"/>
</dbReference>
<dbReference type="PANTHER" id="PTHR10954">
    <property type="entry name" value="RIBONUCLEASE H2 SUBUNIT A"/>
    <property type="match status" value="1"/>
</dbReference>
<comment type="subcellular location">
    <subcellularLocation>
        <location evidence="4 14">Cytoplasm</location>
    </subcellularLocation>
</comment>
<protein>
    <recommendedName>
        <fullName evidence="7 14">Ribonuclease HII</fullName>
        <shortName evidence="14">RNase HII</shortName>
        <ecNumber evidence="6 14">3.1.26.4</ecNumber>
    </recommendedName>
</protein>
<dbReference type="InterPro" id="IPR012337">
    <property type="entry name" value="RNaseH-like_sf"/>
</dbReference>
<evidence type="ECO:0000256" key="14">
    <source>
        <dbReference type="HAMAP-Rule" id="MF_00052"/>
    </source>
</evidence>
<dbReference type="SUPFAM" id="SSF53098">
    <property type="entry name" value="Ribonuclease H-like"/>
    <property type="match status" value="1"/>
</dbReference>
<organism evidence="18 19">
    <name type="scientific">Pseudoxanthomonas daejeonensis</name>
    <dbReference type="NCBI Taxonomy" id="266062"/>
    <lineage>
        <taxon>Bacteria</taxon>
        <taxon>Pseudomonadati</taxon>
        <taxon>Pseudomonadota</taxon>
        <taxon>Gammaproteobacteria</taxon>
        <taxon>Lysobacterales</taxon>
        <taxon>Lysobacteraceae</taxon>
        <taxon>Pseudoxanthomonas</taxon>
    </lineage>
</organism>
<comment type="function">
    <text evidence="3 14 16">Endonuclease that specifically degrades the RNA of RNA-DNA hybrids.</text>
</comment>
<evidence type="ECO:0000256" key="12">
    <source>
        <dbReference type="ARBA" id="ARBA00022801"/>
    </source>
</evidence>
<feature type="binding site" evidence="14 15">
    <location>
        <position position="31"/>
    </location>
    <ligand>
        <name>a divalent metal cation</name>
        <dbReference type="ChEBI" id="CHEBI:60240"/>
    </ligand>
</feature>
<evidence type="ECO:0000256" key="7">
    <source>
        <dbReference type="ARBA" id="ARBA00019179"/>
    </source>
</evidence>
<evidence type="ECO:0000256" key="2">
    <source>
        <dbReference type="ARBA" id="ARBA00001946"/>
    </source>
</evidence>
<dbReference type="InterPro" id="IPR022898">
    <property type="entry name" value="RNase_HII"/>
</dbReference>
<dbReference type="PROSITE" id="PS51975">
    <property type="entry name" value="RNASE_H_2"/>
    <property type="match status" value="1"/>
</dbReference>
<keyword evidence="9 14" id="KW-0540">Nuclease</keyword>
<accession>A0ABQ6Z7C1</accession>
<dbReference type="Pfam" id="PF01351">
    <property type="entry name" value="RNase_HII"/>
    <property type="match status" value="1"/>
</dbReference>
<evidence type="ECO:0000256" key="1">
    <source>
        <dbReference type="ARBA" id="ARBA00000077"/>
    </source>
</evidence>
<dbReference type="PANTHER" id="PTHR10954:SF18">
    <property type="entry name" value="RIBONUCLEASE HII"/>
    <property type="match status" value="1"/>
</dbReference>
<dbReference type="EMBL" id="PDWN01000007">
    <property type="protein sequence ID" value="KAF1694790.1"/>
    <property type="molecule type" value="Genomic_DNA"/>
</dbReference>
<evidence type="ECO:0000256" key="13">
    <source>
        <dbReference type="ARBA" id="ARBA00023211"/>
    </source>
</evidence>
<evidence type="ECO:0000256" key="10">
    <source>
        <dbReference type="ARBA" id="ARBA00022723"/>
    </source>
</evidence>
<dbReference type="Gene3D" id="3.30.420.10">
    <property type="entry name" value="Ribonuclease H-like superfamily/Ribonuclease H"/>
    <property type="match status" value="1"/>
</dbReference>
<dbReference type="EC" id="3.1.26.4" evidence="6 14"/>
<comment type="catalytic activity">
    <reaction evidence="1 14 15 16">
        <text>Endonucleolytic cleavage to 5'-phosphomonoester.</text>
        <dbReference type="EC" id="3.1.26.4"/>
    </reaction>
</comment>
<name>A0ABQ6Z7C1_9GAMM</name>
<reference evidence="18 19" key="1">
    <citation type="submission" date="2017-10" db="EMBL/GenBank/DDBJ databases">
        <title>Whole genome sequencing of members of genus Pseudoxanthomonas.</title>
        <authorList>
            <person name="Kumar S."/>
            <person name="Bansal K."/>
            <person name="Kaur A."/>
            <person name="Patil P."/>
            <person name="Sharma S."/>
            <person name="Patil P.B."/>
        </authorList>
    </citation>
    <scope>NUCLEOTIDE SEQUENCE [LARGE SCALE GENOMIC DNA]</scope>
    <source>
        <strain evidence="18 19">DSM 17801</strain>
    </source>
</reference>
<evidence type="ECO:0000256" key="11">
    <source>
        <dbReference type="ARBA" id="ARBA00022759"/>
    </source>
</evidence>
<dbReference type="HAMAP" id="MF_00052_B">
    <property type="entry name" value="RNase_HII_B"/>
    <property type="match status" value="1"/>
</dbReference>
<keyword evidence="19" id="KW-1185">Reference proteome</keyword>
<dbReference type="NCBIfam" id="NF000596">
    <property type="entry name" value="PRK00015.1-4"/>
    <property type="match status" value="1"/>
</dbReference>
<evidence type="ECO:0000256" key="9">
    <source>
        <dbReference type="ARBA" id="ARBA00022722"/>
    </source>
</evidence>
<dbReference type="InterPro" id="IPR001352">
    <property type="entry name" value="RNase_HII/HIII"/>
</dbReference>
<evidence type="ECO:0000313" key="19">
    <source>
        <dbReference type="Proteomes" id="UP000788419"/>
    </source>
</evidence>
<evidence type="ECO:0000256" key="16">
    <source>
        <dbReference type="RuleBase" id="RU003515"/>
    </source>
</evidence>
<comment type="cofactor">
    <cofactor evidence="2">
        <name>Mg(2+)</name>
        <dbReference type="ChEBI" id="CHEBI:18420"/>
    </cofactor>
</comment>
<gene>
    <name evidence="14" type="primary">rnhB</name>
    <name evidence="18" type="ORF">CSC65_08860</name>
</gene>
<comment type="similarity">
    <text evidence="5 14 16">Belongs to the RNase HII family.</text>
</comment>
<sequence>MTRRKAVATDAGAGMDLFVVDRAGLRVAGVDEAGRGPLAGPVAVAAVVLDPARRIDGLDDSKKLSHARREALYPLILERALAWHIEMVAVEEIDRLNILHATLEGMRRAIAALGPQVELARIDGNTLPRGLNCMAEAIVGGDALEPAIMAASILAKVARDRLMCALHEEHPHYGFDVHKGYPTPVHLAALVQHGPCPHHRRSFAPVREAWLRVDTIGAAFAPV</sequence>
<feature type="binding site" evidence="14 15">
    <location>
        <position position="32"/>
    </location>
    <ligand>
        <name>a divalent metal cation</name>
        <dbReference type="ChEBI" id="CHEBI:60240"/>
    </ligand>
</feature>
<keyword evidence="8 14" id="KW-0963">Cytoplasm</keyword>
<dbReference type="InterPro" id="IPR036397">
    <property type="entry name" value="RNaseH_sf"/>
</dbReference>
<dbReference type="Proteomes" id="UP000788419">
    <property type="component" value="Unassembled WGS sequence"/>
</dbReference>
<comment type="cofactor">
    <cofactor evidence="14 15">
        <name>Mn(2+)</name>
        <dbReference type="ChEBI" id="CHEBI:29035"/>
    </cofactor>
    <cofactor evidence="14 15">
        <name>Mg(2+)</name>
        <dbReference type="ChEBI" id="CHEBI:18420"/>
    </cofactor>
    <text evidence="14 15">Manganese or magnesium. Binds 1 divalent metal ion per monomer in the absence of substrate. May bind a second metal ion after substrate binding.</text>
</comment>
<dbReference type="InterPro" id="IPR024567">
    <property type="entry name" value="RNase_HII/HIII_dom"/>
</dbReference>
<evidence type="ECO:0000256" key="6">
    <source>
        <dbReference type="ARBA" id="ARBA00012180"/>
    </source>
</evidence>
<evidence type="ECO:0000313" key="18">
    <source>
        <dbReference type="EMBL" id="KAF1694790.1"/>
    </source>
</evidence>
<dbReference type="RefSeq" id="WP_162410218.1">
    <property type="nucleotide sequence ID" value="NZ_CP093331.1"/>
</dbReference>
<evidence type="ECO:0000256" key="5">
    <source>
        <dbReference type="ARBA" id="ARBA00007383"/>
    </source>
</evidence>
<keyword evidence="10 14" id="KW-0479">Metal-binding</keyword>
<evidence type="ECO:0000256" key="8">
    <source>
        <dbReference type="ARBA" id="ARBA00022490"/>
    </source>
</evidence>
<keyword evidence="13 14" id="KW-0464">Manganese</keyword>
<keyword evidence="11 14" id="KW-0255">Endonuclease</keyword>
<comment type="caution">
    <text evidence="18">The sequence shown here is derived from an EMBL/GenBank/DDBJ whole genome shotgun (WGS) entry which is preliminary data.</text>
</comment>